<sequence length="115" mass="12927">MVIFRNIVVSVFKKSFERILSVTERNRNRGVLFLKKILHVTPDATLVRFAAWNSEHSCTTKADFHTALLGRFRSDDKKRGLTQYFVGGFRESSSSRGAGSCAVLITGPRHGIEEP</sequence>
<dbReference type="Proteomes" id="UP000887013">
    <property type="component" value="Unassembled WGS sequence"/>
</dbReference>
<dbReference type="EMBL" id="BMAW01089847">
    <property type="protein sequence ID" value="GFS41793.1"/>
    <property type="molecule type" value="Genomic_DNA"/>
</dbReference>
<organism evidence="1 2">
    <name type="scientific">Nephila pilipes</name>
    <name type="common">Giant wood spider</name>
    <name type="synonym">Nephila maculata</name>
    <dbReference type="NCBI Taxonomy" id="299642"/>
    <lineage>
        <taxon>Eukaryota</taxon>
        <taxon>Metazoa</taxon>
        <taxon>Ecdysozoa</taxon>
        <taxon>Arthropoda</taxon>
        <taxon>Chelicerata</taxon>
        <taxon>Arachnida</taxon>
        <taxon>Araneae</taxon>
        <taxon>Araneomorphae</taxon>
        <taxon>Entelegynae</taxon>
        <taxon>Araneoidea</taxon>
        <taxon>Nephilidae</taxon>
        <taxon>Nephila</taxon>
    </lineage>
</organism>
<name>A0A8X6MAL2_NEPPI</name>
<gene>
    <name evidence="1" type="ORF">NPIL_69631</name>
</gene>
<dbReference type="AlphaFoldDB" id="A0A8X6MAL2"/>
<keyword evidence="2" id="KW-1185">Reference proteome</keyword>
<accession>A0A8X6MAL2</accession>
<evidence type="ECO:0000313" key="2">
    <source>
        <dbReference type="Proteomes" id="UP000887013"/>
    </source>
</evidence>
<comment type="caution">
    <text evidence="1">The sequence shown here is derived from an EMBL/GenBank/DDBJ whole genome shotgun (WGS) entry which is preliminary data.</text>
</comment>
<proteinExistence type="predicted"/>
<evidence type="ECO:0000313" key="1">
    <source>
        <dbReference type="EMBL" id="GFS41793.1"/>
    </source>
</evidence>
<reference evidence="1" key="1">
    <citation type="submission" date="2020-08" db="EMBL/GenBank/DDBJ databases">
        <title>Multicomponent nature underlies the extraordinary mechanical properties of spider dragline silk.</title>
        <authorList>
            <person name="Kono N."/>
            <person name="Nakamura H."/>
            <person name="Mori M."/>
            <person name="Yoshida Y."/>
            <person name="Ohtoshi R."/>
            <person name="Malay A.D."/>
            <person name="Moran D.A.P."/>
            <person name="Tomita M."/>
            <person name="Numata K."/>
            <person name="Arakawa K."/>
        </authorList>
    </citation>
    <scope>NUCLEOTIDE SEQUENCE</scope>
</reference>
<protein>
    <submittedName>
        <fullName evidence="1">Uncharacterized protein</fullName>
    </submittedName>
</protein>